<organism evidence="2 3">
    <name type="scientific">Pseudobowmanella zhangzhouensis</name>
    <dbReference type="NCBI Taxonomy" id="1537679"/>
    <lineage>
        <taxon>Bacteria</taxon>
        <taxon>Pseudomonadati</taxon>
        <taxon>Pseudomonadota</taxon>
        <taxon>Gammaproteobacteria</taxon>
        <taxon>Alteromonadales</taxon>
        <taxon>Alteromonadaceae</taxon>
    </lineage>
</organism>
<gene>
    <name evidence="2" type="ORF">ACFP85_05290</name>
</gene>
<comment type="caution">
    <text evidence="2">The sequence shown here is derived from an EMBL/GenBank/DDBJ whole genome shotgun (WGS) entry which is preliminary data.</text>
</comment>
<name>A0ABW1XJV2_9ALTE</name>
<protein>
    <submittedName>
        <fullName evidence="2">DUF3016 domain-containing protein</fullName>
    </submittedName>
</protein>
<proteinExistence type="predicted"/>
<dbReference type="EMBL" id="JBHSUS010000001">
    <property type="protein sequence ID" value="MFC6439563.1"/>
    <property type="molecule type" value="Genomic_DNA"/>
</dbReference>
<reference evidence="3" key="1">
    <citation type="journal article" date="2019" name="Int. J. Syst. Evol. Microbiol.">
        <title>The Global Catalogue of Microorganisms (GCM) 10K type strain sequencing project: providing services to taxonomists for standard genome sequencing and annotation.</title>
        <authorList>
            <consortium name="The Broad Institute Genomics Platform"/>
            <consortium name="The Broad Institute Genome Sequencing Center for Infectious Disease"/>
            <person name="Wu L."/>
            <person name="Ma J."/>
        </authorList>
    </citation>
    <scope>NUCLEOTIDE SEQUENCE [LARGE SCALE GENOMIC DNA]</scope>
    <source>
        <strain evidence="3">CGMCC 1.16031</strain>
    </source>
</reference>
<evidence type="ECO:0000256" key="1">
    <source>
        <dbReference type="SAM" id="SignalP"/>
    </source>
</evidence>
<evidence type="ECO:0000313" key="3">
    <source>
        <dbReference type="Proteomes" id="UP001596364"/>
    </source>
</evidence>
<dbReference type="InterPro" id="IPR021557">
    <property type="entry name" value="DUF3016"/>
</dbReference>
<keyword evidence="3" id="KW-1185">Reference proteome</keyword>
<feature type="signal peptide" evidence="1">
    <location>
        <begin position="1"/>
        <end position="21"/>
    </location>
</feature>
<dbReference type="RefSeq" id="WP_131257155.1">
    <property type="nucleotide sequence ID" value="NZ_JBHSUS010000001.1"/>
</dbReference>
<evidence type="ECO:0000313" key="2">
    <source>
        <dbReference type="EMBL" id="MFC6439563.1"/>
    </source>
</evidence>
<accession>A0ABW1XJV2</accession>
<dbReference type="Pfam" id="PF11454">
    <property type="entry name" value="DUF3016"/>
    <property type="match status" value="1"/>
</dbReference>
<sequence>MRNIFKLLTASLVVLSSSAYAATVNVEWRDMDSFTDIVEGNTQSRKNFRQRIQDELTQAFQEQIAKSSDSLIINITVIDVDLAGEVSQGLAVKIRQVRDQDFPRLKFILEIKDSDGQTLHASVQNIKEKAAKHGAFRMKGSQTDFYLEKQLIEKWSEEMLLPSLVELGKLKSS</sequence>
<dbReference type="Proteomes" id="UP001596364">
    <property type="component" value="Unassembled WGS sequence"/>
</dbReference>
<keyword evidence="1" id="KW-0732">Signal</keyword>
<feature type="chain" id="PRO_5046872161" evidence="1">
    <location>
        <begin position="22"/>
        <end position="173"/>
    </location>
</feature>